<gene>
    <name evidence="1" type="ORF">F2Q70_00022191</name>
</gene>
<protein>
    <submittedName>
        <fullName evidence="1">Uncharacterized protein</fullName>
    </submittedName>
</protein>
<proteinExistence type="predicted"/>
<dbReference type="AlphaFoldDB" id="A0A8S9GN52"/>
<reference evidence="1" key="1">
    <citation type="submission" date="2019-12" db="EMBL/GenBank/DDBJ databases">
        <title>Genome sequencing and annotation of Brassica cretica.</title>
        <authorList>
            <person name="Studholme D.J."/>
            <person name="Sarris P.F."/>
        </authorList>
    </citation>
    <scope>NUCLEOTIDE SEQUENCE</scope>
    <source>
        <strain evidence="1">PFS-102/07</strain>
        <tissue evidence="1">Leaf</tissue>
    </source>
</reference>
<organism evidence="1">
    <name type="scientific">Brassica cretica</name>
    <name type="common">Mustard</name>
    <dbReference type="NCBI Taxonomy" id="69181"/>
    <lineage>
        <taxon>Eukaryota</taxon>
        <taxon>Viridiplantae</taxon>
        <taxon>Streptophyta</taxon>
        <taxon>Embryophyta</taxon>
        <taxon>Tracheophyta</taxon>
        <taxon>Spermatophyta</taxon>
        <taxon>Magnoliopsida</taxon>
        <taxon>eudicotyledons</taxon>
        <taxon>Gunneridae</taxon>
        <taxon>Pentapetalae</taxon>
        <taxon>rosids</taxon>
        <taxon>malvids</taxon>
        <taxon>Brassicales</taxon>
        <taxon>Brassicaceae</taxon>
        <taxon>Brassiceae</taxon>
        <taxon>Brassica</taxon>
    </lineage>
</organism>
<accession>A0A8S9GN52</accession>
<name>A0A8S9GN52_BRACR</name>
<feature type="non-terminal residue" evidence="1">
    <location>
        <position position="1"/>
    </location>
</feature>
<sequence>DCNKGVLSSHVFGSEVRSCFSISNQTNLKEGGGLMGLTCSYLMKRVSPDRYRFIRPESGLELSQRRDRNLALTGVTWQDAGKVELVDGSSYLAQPLPFSISTLIRIKVLVTGYIEFQHNAELYSEAFVPINVVLFNRQPNQSQRGRRAHGVDMLLLDEKRSFFEWLTGVTWQDAGKVELVDGSSYLAQPLPFSIWTLIRIKVLVTGYIEFQHNAELDSEAVSPAQYRFIRPESGLELSQRRDRNLYGSGVPKSTPFQPYSERSFFKWLTGVTWKDAGKVELVDGSSYLAQPLPFSISTLIRINVLVTGYIEFQHNAELDSEAFVPINVV</sequence>
<dbReference type="Gene3D" id="1.10.3460.10">
    <property type="entry name" value="Chlorophyll a/b binding protein domain"/>
    <property type="match status" value="1"/>
</dbReference>
<dbReference type="EMBL" id="QGKY02001925">
    <property type="protein sequence ID" value="KAF2545302.1"/>
    <property type="molecule type" value="Genomic_DNA"/>
</dbReference>
<evidence type="ECO:0000313" key="1">
    <source>
        <dbReference type="EMBL" id="KAF2545302.1"/>
    </source>
</evidence>
<comment type="caution">
    <text evidence="1">The sequence shown here is derived from an EMBL/GenBank/DDBJ whole genome shotgun (WGS) entry which is preliminary data.</text>
</comment>